<evidence type="ECO:0000313" key="12">
    <source>
        <dbReference type="Proteomes" id="UP001583193"/>
    </source>
</evidence>
<evidence type="ECO:0000256" key="4">
    <source>
        <dbReference type="ARBA" id="ARBA00022692"/>
    </source>
</evidence>
<feature type="transmembrane region" description="Helical" evidence="9">
    <location>
        <begin position="37"/>
        <end position="58"/>
    </location>
</feature>
<evidence type="ECO:0000313" key="11">
    <source>
        <dbReference type="EMBL" id="KAL1878412.1"/>
    </source>
</evidence>
<dbReference type="InterPro" id="IPR006593">
    <property type="entry name" value="Cyt_b561/ferric_Rdtase_TM"/>
</dbReference>
<feature type="transmembrane region" description="Helical" evidence="9">
    <location>
        <begin position="70"/>
        <end position="90"/>
    </location>
</feature>
<feature type="transmembrane region" description="Helical" evidence="9">
    <location>
        <begin position="102"/>
        <end position="124"/>
    </location>
</feature>
<keyword evidence="5" id="KW-0249">Electron transport</keyword>
<evidence type="ECO:0000259" key="10">
    <source>
        <dbReference type="PROSITE" id="PS50939"/>
    </source>
</evidence>
<protein>
    <recommendedName>
        <fullName evidence="10">Cytochrome b561 domain-containing protein</fullName>
    </recommendedName>
</protein>
<evidence type="ECO:0000256" key="3">
    <source>
        <dbReference type="ARBA" id="ARBA00022448"/>
    </source>
</evidence>
<dbReference type="Pfam" id="PF03188">
    <property type="entry name" value="Cytochrom_B561"/>
    <property type="match status" value="1"/>
</dbReference>
<sequence length="436" mass="48283">MDMKQATGGAGGIPSSLMTATGSEQDGNPSHDSNWPAIIHGLAVCVAFVIFMPVGVIFLRISPSSVRWHWVNQTFASILAIVGILFGFYLSTMYTKSESFNSTHQIIGIVVIVAVILQWFIGFWHHRLYKKFQSPTFYAVAHRYLGRVAIVLAVVNGGIGLTWSSATMKMVLAYSIIVAVIGILTTAALLWKKAAVKRQSRMRFTEELELHQQETRIKNNDNSYSSISRVPSDSNSRLWYESLVIGKDIRIYTSCSVYNMTVHPDGSLETASQPSRLSQRATERHSNSGAITRDIIIGFSDGLTVPFALTAGLSSLGSSKLVIVGGLAELFSGSISMGLGAYLAAVTDRDRYLAEKKREEYEVRTKPEDEKEQIYDIFSRYGVSRTACQGVINHLVQDEEAWLQFMMDIDLKLDKPDVSRAWISAATMGLSYFIGM</sequence>
<feature type="transmembrane region" description="Helical" evidence="9">
    <location>
        <begin position="171"/>
        <end position="191"/>
    </location>
</feature>
<evidence type="ECO:0000256" key="1">
    <source>
        <dbReference type="ARBA" id="ARBA00004127"/>
    </source>
</evidence>
<feature type="domain" description="Cytochrome b561" evidence="10">
    <location>
        <begin position="1"/>
        <end position="197"/>
    </location>
</feature>
<accession>A0ABR3XSA8</accession>
<dbReference type="PANTHER" id="PTHR47797">
    <property type="entry name" value="DEHYDROGENASE, PUTATIVE (AFU_ORTHOLOGUE AFUA_8G05805)-RELATED"/>
    <property type="match status" value="1"/>
</dbReference>
<dbReference type="SMART" id="SM00665">
    <property type="entry name" value="B561"/>
    <property type="match status" value="1"/>
</dbReference>
<dbReference type="InterPro" id="IPR008217">
    <property type="entry name" value="Ccc1_fam"/>
</dbReference>
<feature type="transmembrane region" description="Helical" evidence="9">
    <location>
        <begin position="144"/>
        <end position="165"/>
    </location>
</feature>
<keyword evidence="7 9" id="KW-0472">Membrane</keyword>
<evidence type="ECO:0000256" key="5">
    <source>
        <dbReference type="ARBA" id="ARBA00022982"/>
    </source>
</evidence>
<comment type="caution">
    <text evidence="11">The sequence shown here is derived from an EMBL/GenBank/DDBJ whole genome shotgun (WGS) entry which is preliminary data.</text>
</comment>
<gene>
    <name evidence="11" type="ORF">Plec18167_004484</name>
</gene>
<dbReference type="Pfam" id="PF01988">
    <property type="entry name" value="VIT1"/>
    <property type="match status" value="1"/>
</dbReference>
<dbReference type="Proteomes" id="UP001583193">
    <property type="component" value="Unassembled WGS sequence"/>
</dbReference>
<feature type="compositionally biased region" description="Polar residues" evidence="8">
    <location>
        <begin position="269"/>
        <end position="280"/>
    </location>
</feature>
<dbReference type="PROSITE" id="PS50939">
    <property type="entry name" value="CYTOCHROME_B561"/>
    <property type="match status" value="1"/>
</dbReference>
<feature type="compositionally biased region" description="Polar residues" evidence="8">
    <location>
        <begin position="16"/>
        <end position="29"/>
    </location>
</feature>
<feature type="region of interest" description="Disordered" evidence="8">
    <location>
        <begin position="1"/>
        <end position="29"/>
    </location>
</feature>
<evidence type="ECO:0000256" key="9">
    <source>
        <dbReference type="SAM" id="Phobius"/>
    </source>
</evidence>
<evidence type="ECO:0000256" key="8">
    <source>
        <dbReference type="SAM" id="MobiDB-lite"/>
    </source>
</evidence>
<name>A0ABR3XSA8_9EURO</name>
<comment type="subcellular location">
    <subcellularLocation>
        <location evidence="1">Endomembrane system</location>
        <topology evidence="1">Multi-pass membrane protein</topology>
    </subcellularLocation>
</comment>
<proteinExistence type="inferred from homology"/>
<comment type="similarity">
    <text evidence="2">Belongs to the CCC1 family.</text>
</comment>
<evidence type="ECO:0000256" key="7">
    <source>
        <dbReference type="ARBA" id="ARBA00023136"/>
    </source>
</evidence>
<evidence type="ECO:0000256" key="6">
    <source>
        <dbReference type="ARBA" id="ARBA00022989"/>
    </source>
</evidence>
<keyword evidence="3" id="KW-0813">Transport</keyword>
<dbReference type="PANTHER" id="PTHR47797:SF3">
    <property type="entry name" value="CYTOCHROME B561 DOMAIN-CONTAINING PROTEIN"/>
    <property type="match status" value="1"/>
</dbReference>
<organism evidence="11 12">
    <name type="scientific">Paecilomyces lecythidis</name>
    <dbReference type="NCBI Taxonomy" id="3004212"/>
    <lineage>
        <taxon>Eukaryota</taxon>
        <taxon>Fungi</taxon>
        <taxon>Dikarya</taxon>
        <taxon>Ascomycota</taxon>
        <taxon>Pezizomycotina</taxon>
        <taxon>Eurotiomycetes</taxon>
        <taxon>Eurotiomycetidae</taxon>
        <taxon>Eurotiales</taxon>
        <taxon>Thermoascaceae</taxon>
        <taxon>Paecilomyces</taxon>
    </lineage>
</organism>
<dbReference type="CDD" id="cd08760">
    <property type="entry name" value="Cyt_b561_FRRS1_like"/>
    <property type="match status" value="1"/>
</dbReference>
<keyword evidence="6 9" id="KW-1133">Transmembrane helix</keyword>
<reference evidence="11 12" key="1">
    <citation type="journal article" date="2024" name="IMA Fungus">
        <title>IMA Genome - F19 : A genome assembly and annotation guide to empower mycologists, including annotated draft genome sequences of Ceratocystis pirilliformis, Diaporthe australafricana, Fusarium ophioides, Paecilomyces lecythidis, and Sporothrix stenoceras.</title>
        <authorList>
            <person name="Aylward J."/>
            <person name="Wilson A.M."/>
            <person name="Visagie C.M."/>
            <person name="Spraker J."/>
            <person name="Barnes I."/>
            <person name="Buitendag C."/>
            <person name="Ceriani C."/>
            <person name="Del Mar Angel L."/>
            <person name="du Plessis D."/>
            <person name="Fuchs T."/>
            <person name="Gasser K."/>
            <person name="Kramer D."/>
            <person name="Li W."/>
            <person name="Munsamy K."/>
            <person name="Piso A."/>
            <person name="Price J.L."/>
            <person name="Sonnekus B."/>
            <person name="Thomas C."/>
            <person name="van der Nest A."/>
            <person name="van Dijk A."/>
            <person name="van Heerden A."/>
            <person name="van Vuuren N."/>
            <person name="Yilmaz N."/>
            <person name="Duong T.A."/>
            <person name="van der Merwe N.A."/>
            <person name="Wingfield M.J."/>
            <person name="Wingfield B.D."/>
        </authorList>
    </citation>
    <scope>NUCLEOTIDE SEQUENCE [LARGE SCALE GENOMIC DNA]</scope>
    <source>
        <strain evidence="11 12">CMW 18167</strain>
    </source>
</reference>
<keyword evidence="4 9" id="KW-0812">Transmembrane</keyword>
<dbReference type="EMBL" id="JAVDPF010000012">
    <property type="protein sequence ID" value="KAL1878412.1"/>
    <property type="molecule type" value="Genomic_DNA"/>
</dbReference>
<dbReference type="Gene3D" id="1.20.120.1770">
    <property type="match status" value="1"/>
</dbReference>
<keyword evidence="12" id="KW-1185">Reference proteome</keyword>
<feature type="region of interest" description="Disordered" evidence="8">
    <location>
        <begin position="267"/>
        <end position="286"/>
    </location>
</feature>
<evidence type="ECO:0000256" key="2">
    <source>
        <dbReference type="ARBA" id="ARBA00007049"/>
    </source>
</evidence>